<name>A0AAG5D9Z4_ANOAO</name>
<organism evidence="2 3">
    <name type="scientific">Anopheles atroparvus</name>
    <name type="common">European mosquito</name>
    <dbReference type="NCBI Taxonomy" id="41427"/>
    <lineage>
        <taxon>Eukaryota</taxon>
        <taxon>Metazoa</taxon>
        <taxon>Ecdysozoa</taxon>
        <taxon>Arthropoda</taxon>
        <taxon>Hexapoda</taxon>
        <taxon>Insecta</taxon>
        <taxon>Pterygota</taxon>
        <taxon>Neoptera</taxon>
        <taxon>Endopterygota</taxon>
        <taxon>Diptera</taxon>
        <taxon>Nematocera</taxon>
        <taxon>Culicoidea</taxon>
        <taxon>Culicidae</taxon>
        <taxon>Anophelinae</taxon>
        <taxon>Anopheles</taxon>
    </lineage>
</organism>
<proteinExistence type="predicted"/>
<feature type="region of interest" description="Disordered" evidence="1">
    <location>
        <begin position="33"/>
        <end position="66"/>
    </location>
</feature>
<accession>A0AAG5D9Z4</accession>
<dbReference type="Proteomes" id="UP000075880">
    <property type="component" value="Unassembled WGS sequence"/>
</dbReference>
<reference evidence="2" key="1">
    <citation type="submission" date="2024-04" db="UniProtKB">
        <authorList>
            <consortium name="EnsemblMetazoa"/>
        </authorList>
    </citation>
    <scope>IDENTIFICATION</scope>
    <source>
        <strain evidence="2">EBRO</strain>
    </source>
</reference>
<dbReference type="AlphaFoldDB" id="A0AAG5D9Z4"/>
<sequence>MAWAALWTRGSSPSMRRLPSICTCTFTRSAGDASHWASAPAPTPDSQKKNAISSGTIKISLKRTDG</sequence>
<dbReference type="EnsemblMetazoa" id="ENSAATROPT008541">
    <property type="protein sequence ID" value="ENSAATROPP007694"/>
    <property type="gene ID" value="ENSAATROPG006963"/>
</dbReference>
<evidence type="ECO:0000313" key="3">
    <source>
        <dbReference type="Proteomes" id="UP000075880"/>
    </source>
</evidence>
<evidence type="ECO:0000256" key="1">
    <source>
        <dbReference type="SAM" id="MobiDB-lite"/>
    </source>
</evidence>
<evidence type="ECO:0000313" key="2">
    <source>
        <dbReference type="EnsemblMetazoa" id="ENSAATROPP007694"/>
    </source>
</evidence>
<keyword evidence="3" id="KW-1185">Reference proteome</keyword>
<protein>
    <submittedName>
        <fullName evidence="2">Uncharacterized protein</fullName>
    </submittedName>
</protein>